<keyword evidence="10" id="KW-1185">Reference proteome</keyword>
<comment type="subcellular location">
    <subcellularLocation>
        <location evidence="1">Membrane</location>
        <topology evidence="1">Multi-pass membrane protein</topology>
    </subcellularLocation>
</comment>
<keyword evidence="3 8" id="KW-0813">Transport</keyword>
<dbReference type="Pfam" id="PF00209">
    <property type="entry name" value="SNF"/>
    <property type="match status" value="1"/>
</dbReference>
<evidence type="ECO:0000256" key="6">
    <source>
        <dbReference type="ARBA" id="ARBA00022989"/>
    </source>
</evidence>
<keyword evidence="4 8" id="KW-0812">Transmembrane</keyword>
<proteinExistence type="inferred from homology"/>
<dbReference type="RefSeq" id="XP_022247642.1">
    <property type="nucleotide sequence ID" value="XM_022391934.1"/>
</dbReference>
<feature type="transmembrane region" description="Helical" evidence="9">
    <location>
        <begin position="16"/>
        <end position="34"/>
    </location>
</feature>
<evidence type="ECO:0000256" key="4">
    <source>
        <dbReference type="ARBA" id="ARBA00022692"/>
    </source>
</evidence>
<feature type="transmembrane region" description="Helical" evidence="9">
    <location>
        <begin position="407"/>
        <end position="425"/>
    </location>
</feature>
<organism evidence="10 11">
    <name type="scientific">Limulus polyphemus</name>
    <name type="common">Atlantic horseshoe crab</name>
    <dbReference type="NCBI Taxonomy" id="6850"/>
    <lineage>
        <taxon>Eukaryota</taxon>
        <taxon>Metazoa</taxon>
        <taxon>Ecdysozoa</taxon>
        <taxon>Arthropoda</taxon>
        <taxon>Chelicerata</taxon>
        <taxon>Merostomata</taxon>
        <taxon>Xiphosura</taxon>
        <taxon>Limulidae</taxon>
        <taxon>Limulus</taxon>
    </lineage>
</organism>
<feature type="transmembrane region" description="Helical" evidence="9">
    <location>
        <begin position="522"/>
        <end position="543"/>
    </location>
</feature>
<dbReference type="PROSITE" id="PS50267">
    <property type="entry name" value="NA_NEUROTRAN_SYMP_3"/>
    <property type="match status" value="1"/>
</dbReference>
<evidence type="ECO:0000256" key="2">
    <source>
        <dbReference type="ARBA" id="ARBA00006459"/>
    </source>
</evidence>
<reference evidence="11" key="1">
    <citation type="submission" date="2025-08" db="UniProtKB">
        <authorList>
            <consortium name="RefSeq"/>
        </authorList>
    </citation>
    <scope>IDENTIFICATION</scope>
    <source>
        <tissue evidence="11">Muscle</tissue>
    </source>
</reference>
<accession>A0ABM1SVI6</accession>
<evidence type="ECO:0000256" key="7">
    <source>
        <dbReference type="ARBA" id="ARBA00023136"/>
    </source>
</evidence>
<feature type="transmembrane region" description="Helical" evidence="9">
    <location>
        <begin position="267"/>
        <end position="292"/>
    </location>
</feature>
<evidence type="ECO:0000256" key="8">
    <source>
        <dbReference type="RuleBase" id="RU003732"/>
    </source>
</evidence>
<keyword evidence="6 9" id="KW-1133">Transmembrane helix</keyword>
<keyword evidence="5 8" id="KW-0769">Symport</keyword>
<dbReference type="InterPro" id="IPR037272">
    <property type="entry name" value="SNS_sf"/>
</dbReference>
<gene>
    <name evidence="11" type="primary">LOC106464230</name>
</gene>
<evidence type="ECO:0000313" key="10">
    <source>
        <dbReference type="Proteomes" id="UP000694941"/>
    </source>
</evidence>
<evidence type="ECO:0000256" key="9">
    <source>
        <dbReference type="SAM" id="Phobius"/>
    </source>
</evidence>
<feature type="transmembrane region" description="Helical" evidence="9">
    <location>
        <begin position="304"/>
        <end position="329"/>
    </location>
</feature>
<feature type="transmembrane region" description="Helical" evidence="9">
    <location>
        <begin position="88"/>
        <end position="115"/>
    </location>
</feature>
<evidence type="ECO:0000313" key="11">
    <source>
        <dbReference type="RefSeq" id="XP_022247642.1"/>
    </source>
</evidence>
<feature type="transmembrane region" description="Helical" evidence="9">
    <location>
        <begin position="46"/>
        <end position="67"/>
    </location>
</feature>
<feature type="transmembrane region" description="Helical" evidence="9">
    <location>
        <begin position="193"/>
        <end position="212"/>
    </location>
</feature>
<dbReference type="PRINTS" id="PR00176">
    <property type="entry name" value="NANEUSMPORT"/>
</dbReference>
<feature type="transmembrane region" description="Helical" evidence="9">
    <location>
        <begin position="224"/>
        <end position="247"/>
    </location>
</feature>
<dbReference type="Proteomes" id="UP000694941">
    <property type="component" value="Unplaced"/>
</dbReference>
<evidence type="ECO:0000256" key="1">
    <source>
        <dbReference type="ARBA" id="ARBA00004141"/>
    </source>
</evidence>
<keyword evidence="7 9" id="KW-0472">Membrane</keyword>
<evidence type="ECO:0000256" key="3">
    <source>
        <dbReference type="ARBA" id="ARBA00022448"/>
    </source>
</evidence>
<feature type="transmembrane region" description="Helical" evidence="9">
    <location>
        <begin position="480"/>
        <end position="502"/>
    </location>
</feature>
<evidence type="ECO:0000256" key="5">
    <source>
        <dbReference type="ARBA" id="ARBA00022847"/>
    </source>
</evidence>
<comment type="similarity">
    <text evidence="2 8">Belongs to the sodium:neurotransmitter symporter (SNF) (TC 2.A.22) family.</text>
</comment>
<dbReference type="PANTHER" id="PTHR11616">
    <property type="entry name" value="SODIUM/CHLORIDE DEPENDENT TRANSPORTER"/>
    <property type="match status" value="1"/>
</dbReference>
<dbReference type="NCBIfam" id="NF037979">
    <property type="entry name" value="Na_transp"/>
    <property type="match status" value="1"/>
</dbReference>
<dbReference type="PROSITE" id="PS00610">
    <property type="entry name" value="NA_NEUROTRAN_SYMP_1"/>
    <property type="match status" value="1"/>
</dbReference>
<dbReference type="PROSITE" id="PS00754">
    <property type="entry name" value="NA_NEUROTRAN_SYMP_2"/>
    <property type="match status" value="1"/>
</dbReference>
<feature type="transmembrane region" description="Helical" evidence="9">
    <location>
        <begin position="363"/>
        <end position="395"/>
    </location>
</feature>
<dbReference type="InterPro" id="IPR000175">
    <property type="entry name" value="Na/ntran_symport"/>
</dbReference>
<dbReference type="SUPFAM" id="SSF161070">
    <property type="entry name" value="SNF-like"/>
    <property type="match status" value="1"/>
</dbReference>
<dbReference type="CDD" id="cd11496">
    <property type="entry name" value="SLC6sbd-TauT-like"/>
    <property type="match status" value="1"/>
</dbReference>
<sequence length="610" mass="68879">MSEYRERGKWENKTEFILSCIGYAVGLGNVWRFPYLCYKNGGGAFLVPYCICLLTGGIPVFLMEIALGQYFSQGGITVWDLCPLFKGIGYGTSVICFFLNTYYIIVLSWTVLYLFHSFTSVLPWVSCNNEWNTENCWNGTPNPTSSNVSVPAIVLQQNTHTTDGTRKTVDAVVEFWERKILKISNGIDEPGTIKWDLALCLLLVWILCYFCIWKSVKSTGKVAYFTALFPYVMLTILFIRGVTLPGAKEGIIYFLYPDFSRLLDGEVWIDAGTQIFFSFGISLGSMIALGSYNSFHNNFYKQCIVIALCNSCTSIYAGFAIFSVVGFMANQQGKQIQEIAESGPGLVFIAYPKAVTEMPLSPLWAILFFFMILVLGLNSQFVAVEGVITAMVDVFPHIFRRGYRREYFIAVVCLILFLLGLSMVSEGGMYVFQLMDYYSASGITLLWFSFFETVVVTRIYGVDRFYGNIEEMLGYRINPWLSWCWLYFTPLTTAAIFVFSIVTYDPLTYNVYYQYPKWAIAIGWLLALTSMVCIPSYAIFKFFSTPGTFLQRWNFLTTSTLSSSKTEDKQETTLNTTDAASSFVLPTNLSGIDPPADCSEVVGYKTTLPH</sequence>
<protein>
    <recommendedName>
        <fullName evidence="8">Transporter</fullName>
    </recommendedName>
</protein>
<dbReference type="GeneID" id="106464230"/>
<dbReference type="PANTHER" id="PTHR11616:SF325">
    <property type="entry name" value="TRANSPORTER"/>
    <property type="match status" value="1"/>
</dbReference>
<name>A0ABM1SVI6_LIMPO</name>
<feature type="transmembrane region" description="Helical" evidence="9">
    <location>
        <begin position="437"/>
        <end position="460"/>
    </location>
</feature>